<gene>
    <name evidence="2" type="ORF">SCF082_LOCUS1382</name>
</gene>
<organism evidence="2 3">
    <name type="scientific">Durusdinium trenchii</name>
    <dbReference type="NCBI Taxonomy" id="1381693"/>
    <lineage>
        <taxon>Eukaryota</taxon>
        <taxon>Sar</taxon>
        <taxon>Alveolata</taxon>
        <taxon>Dinophyceae</taxon>
        <taxon>Suessiales</taxon>
        <taxon>Symbiodiniaceae</taxon>
        <taxon>Durusdinium</taxon>
    </lineage>
</organism>
<feature type="domain" description="RNB" evidence="1">
    <location>
        <begin position="54"/>
        <end position="500"/>
    </location>
</feature>
<evidence type="ECO:0000313" key="3">
    <source>
        <dbReference type="Proteomes" id="UP001642464"/>
    </source>
</evidence>
<dbReference type="PANTHER" id="PTHR23355">
    <property type="entry name" value="RIBONUCLEASE"/>
    <property type="match status" value="1"/>
</dbReference>
<dbReference type="PANTHER" id="PTHR23355:SF35">
    <property type="entry name" value="EXOSOME COMPLEX EXONUCLEASE RRP44"/>
    <property type="match status" value="1"/>
</dbReference>
<dbReference type="InterPro" id="IPR050180">
    <property type="entry name" value="RNR_Ribonuclease"/>
</dbReference>
<accession>A0ABP0HEH8</accession>
<dbReference type="EMBL" id="CAXAMM010000669">
    <property type="protein sequence ID" value="CAK8988417.1"/>
    <property type="molecule type" value="Genomic_DNA"/>
</dbReference>
<sequence length="592" mass="66950">MENTIYTEYFSNPCTSSLRPHESSRLDVFCQLEEVNECLPPADYQIPAEEVAKRTDFRKLCIFSIDPPGCEDVDDALHCYKLANGNFSVGVHIADVTHFVRAGSELDREGAERATSVYLVNRRVDMLPRLLTTDICSLRCDGKDRLCFSVVFEMSPKAKVISASFEKGILRSRAALAYKEASLARRVAEPFLRSGESPRSFAPEHHELCRFRELPVDVAACGAACWAACGARKIIIQGAVRAFPRAQELLDTKSSDEIGQSIQHLAMLARQLREKRREDGALELEGGEMKFELDTNTQLPTNVFKYESYFANNLIEEFMLLANRTVAEELTRHYPKLSLLRRHPPPKARASSAVGWGAEAYGIKDFSYMTNKKLQSSLNAVEHKDDPFFNRLVREMATRCMEEAVYFCTGSLKPGKKSMVTMVHHIQVYIVHGKLVSGWVVPAAPGSFHPFFLSIIESPSHAFTRMFRRSAMEMYTHFTSPIRRYADCVVHRLLSATLGVEKLPGMLQKKKALRWESNARWADRASVEFHLYQFFRKQGAVTVEGVVMRVMYEGISVAVEDYGAEGIAELDAKSWGVLKEPTRRSERHEDMA</sequence>
<comment type="caution">
    <text evidence="2">The sequence shown here is derived from an EMBL/GenBank/DDBJ whole genome shotgun (WGS) entry which is preliminary data.</text>
</comment>
<dbReference type="InterPro" id="IPR012340">
    <property type="entry name" value="NA-bd_OB-fold"/>
</dbReference>
<dbReference type="SUPFAM" id="SSF50249">
    <property type="entry name" value="Nucleic acid-binding proteins"/>
    <property type="match status" value="1"/>
</dbReference>
<dbReference type="InterPro" id="IPR001900">
    <property type="entry name" value="RNase_II/R"/>
</dbReference>
<protein>
    <submittedName>
        <fullName evidence="2">DIS3-like exonuclease 2 (HDIS3L2)</fullName>
    </submittedName>
</protein>
<dbReference type="Proteomes" id="UP001642464">
    <property type="component" value="Unassembled WGS sequence"/>
</dbReference>
<dbReference type="SMART" id="SM00955">
    <property type="entry name" value="RNB"/>
    <property type="match status" value="1"/>
</dbReference>
<keyword evidence="3" id="KW-1185">Reference proteome</keyword>
<dbReference type="Pfam" id="PF00773">
    <property type="entry name" value="RNB"/>
    <property type="match status" value="2"/>
</dbReference>
<reference evidence="2 3" key="1">
    <citation type="submission" date="2024-02" db="EMBL/GenBank/DDBJ databases">
        <authorList>
            <person name="Chen Y."/>
            <person name="Shah S."/>
            <person name="Dougan E. K."/>
            <person name="Thang M."/>
            <person name="Chan C."/>
        </authorList>
    </citation>
    <scope>NUCLEOTIDE SEQUENCE [LARGE SCALE GENOMIC DNA]</scope>
</reference>
<name>A0ABP0HEH8_9DINO</name>
<evidence type="ECO:0000313" key="2">
    <source>
        <dbReference type="EMBL" id="CAK8988417.1"/>
    </source>
</evidence>
<proteinExistence type="predicted"/>
<evidence type="ECO:0000259" key="1">
    <source>
        <dbReference type="SMART" id="SM00955"/>
    </source>
</evidence>